<evidence type="ECO:0000313" key="3">
    <source>
        <dbReference type="EMBL" id="NEM97876.1"/>
    </source>
</evidence>
<feature type="region of interest" description="Disordered" evidence="1">
    <location>
        <begin position="33"/>
        <end position="71"/>
    </location>
</feature>
<keyword evidence="4" id="KW-1185">Reference proteome</keyword>
<name>A0A6B3LUE9_9BACT</name>
<evidence type="ECO:0000256" key="2">
    <source>
        <dbReference type="SAM" id="SignalP"/>
    </source>
</evidence>
<reference evidence="3 4" key="1">
    <citation type="submission" date="2020-02" db="EMBL/GenBank/DDBJ databases">
        <authorList>
            <person name="Kim M.K."/>
        </authorList>
    </citation>
    <scope>NUCLEOTIDE SEQUENCE [LARGE SCALE GENOMIC DNA]</scope>
    <source>
        <strain evidence="3 4">BT327</strain>
    </source>
</reference>
<evidence type="ECO:0000313" key="4">
    <source>
        <dbReference type="Proteomes" id="UP000474777"/>
    </source>
</evidence>
<gene>
    <name evidence="3" type="ORF">GXP69_09235</name>
</gene>
<proteinExistence type="predicted"/>
<accession>A0A6B3LUE9</accession>
<sequence>MSANPTSLFAKCLLALCFFVLCSISANAQVEPDTVKRKPALPTGPPGSGQPVYTPTRTQPQQPPKPKPEVVKPVVQEEEKEKEEFIDKLYFGGSLGLQFGTYTNISLLPILGYRITDRLSAGVGAVYHYIKDGPYSMHNYGGRLFAQVEMFDIGDGAILAHAEAENIRREYLRVNSTQTALEKANKNLLLPLVGLGYRQRISEKASFDILVLYNSNNDPVNPYSNPVIRAGVNIPFRK</sequence>
<keyword evidence="2" id="KW-0732">Signal</keyword>
<comment type="caution">
    <text evidence="3">The sequence shown here is derived from an EMBL/GenBank/DDBJ whole genome shotgun (WGS) entry which is preliminary data.</text>
</comment>
<organism evidence="3 4">
    <name type="scientific">Pontibacter burrus</name>
    <dbReference type="NCBI Taxonomy" id="2704466"/>
    <lineage>
        <taxon>Bacteria</taxon>
        <taxon>Pseudomonadati</taxon>
        <taxon>Bacteroidota</taxon>
        <taxon>Cytophagia</taxon>
        <taxon>Cytophagales</taxon>
        <taxon>Hymenobacteraceae</taxon>
        <taxon>Pontibacter</taxon>
    </lineage>
</organism>
<dbReference type="EMBL" id="JAAGWD010000003">
    <property type="protein sequence ID" value="NEM97876.1"/>
    <property type="molecule type" value="Genomic_DNA"/>
</dbReference>
<dbReference type="AlphaFoldDB" id="A0A6B3LUE9"/>
<dbReference type="Proteomes" id="UP000474777">
    <property type="component" value="Unassembled WGS sequence"/>
</dbReference>
<feature type="chain" id="PRO_5025658054" description="Outer membrane protein beta-barrel domain-containing protein" evidence="2">
    <location>
        <begin position="29"/>
        <end position="238"/>
    </location>
</feature>
<evidence type="ECO:0008006" key="5">
    <source>
        <dbReference type="Google" id="ProtNLM"/>
    </source>
</evidence>
<evidence type="ECO:0000256" key="1">
    <source>
        <dbReference type="SAM" id="MobiDB-lite"/>
    </source>
</evidence>
<protein>
    <recommendedName>
        <fullName evidence="5">Outer membrane protein beta-barrel domain-containing protein</fullName>
    </recommendedName>
</protein>
<dbReference type="RefSeq" id="WP_163914638.1">
    <property type="nucleotide sequence ID" value="NZ_JAAGWD010000003.1"/>
</dbReference>
<feature type="signal peptide" evidence="2">
    <location>
        <begin position="1"/>
        <end position="28"/>
    </location>
</feature>